<evidence type="ECO:0000256" key="7">
    <source>
        <dbReference type="ARBA" id="ARBA00022827"/>
    </source>
</evidence>
<evidence type="ECO:0000313" key="15">
    <source>
        <dbReference type="Proteomes" id="UP001432401"/>
    </source>
</evidence>
<dbReference type="EMBL" id="JBEQNB010000003">
    <property type="protein sequence ID" value="MES0833532.1"/>
    <property type="molecule type" value="Genomic_DNA"/>
</dbReference>
<dbReference type="NCBIfam" id="TIGR00033">
    <property type="entry name" value="aroC"/>
    <property type="match status" value="1"/>
</dbReference>
<dbReference type="Proteomes" id="UP001432401">
    <property type="component" value="Unassembled WGS sequence"/>
</dbReference>
<dbReference type="Pfam" id="PF01264">
    <property type="entry name" value="Chorismate_synt"/>
    <property type="match status" value="1"/>
</dbReference>
<comment type="cofactor">
    <cofactor evidence="11 12">
        <name>FMNH2</name>
        <dbReference type="ChEBI" id="CHEBI:57618"/>
    </cofactor>
    <text evidence="11 12">Reduced FMN (FMNH(2)).</text>
</comment>
<dbReference type="PIRSF" id="PIRSF001456">
    <property type="entry name" value="Chorismate_synth"/>
    <property type="match status" value="1"/>
</dbReference>
<evidence type="ECO:0000256" key="11">
    <source>
        <dbReference type="HAMAP-Rule" id="MF_00300"/>
    </source>
</evidence>
<evidence type="ECO:0000256" key="3">
    <source>
        <dbReference type="ARBA" id="ARBA00013036"/>
    </source>
</evidence>
<evidence type="ECO:0000256" key="8">
    <source>
        <dbReference type="ARBA" id="ARBA00022857"/>
    </source>
</evidence>
<dbReference type="NCBIfam" id="NF003793">
    <property type="entry name" value="PRK05382.1"/>
    <property type="match status" value="1"/>
</dbReference>
<evidence type="ECO:0000256" key="1">
    <source>
        <dbReference type="ARBA" id="ARBA00005044"/>
    </source>
</evidence>
<keyword evidence="15" id="KW-1185">Reference proteome</keyword>
<keyword evidence="4 11" id="KW-0028">Amino-acid biosynthesis</keyword>
<accession>A0ABV1ZR21</accession>
<evidence type="ECO:0000313" key="14">
    <source>
        <dbReference type="EMBL" id="MES0833532.1"/>
    </source>
</evidence>
<dbReference type="CDD" id="cd07304">
    <property type="entry name" value="Chorismate_synthase"/>
    <property type="match status" value="1"/>
</dbReference>
<comment type="caution">
    <text evidence="14">The sequence shown here is derived from an EMBL/GenBank/DDBJ whole genome shotgun (WGS) entry which is preliminary data.</text>
</comment>
<reference evidence="14 15" key="1">
    <citation type="submission" date="2024-06" db="EMBL/GenBank/DDBJ databases">
        <authorList>
            <person name="Bataeva Y.V."/>
            <person name="Grigorian L.N."/>
            <person name="Solomentsev V.I."/>
        </authorList>
    </citation>
    <scope>NUCLEOTIDE SEQUENCE [LARGE SCALE GENOMIC DNA]</scope>
    <source>
        <strain evidence="15">SCPM-O-B-12605 (RCAM04882)</strain>
    </source>
</reference>
<evidence type="ECO:0000256" key="4">
    <source>
        <dbReference type="ARBA" id="ARBA00022605"/>
    </source>
</evidence>
<feature type="binding site" evidence="11">
    <location>
        <position position="46"/>
    </location>
    <ligand>
        <name>NADP(+)</name>
        <dbReference type="ChEBI" id="CHEBI:58349"/>
    </ligand>
</feature>
<feature type="binding site" evidence="11">
    <location>
        <begin position="316"/>
        <end position="320"/>
    </location>
    <ligand>
        <name>FMN</name>
        <dbReference type="ChEBI" id="CHEBI:58210"/>
    </ligand>
</feature>
<organism evidence="14 15">
    <name type="scientific">Nocardiopsis tropica</name>
    <dbReference type="NCBI Taxonomy" id="109330"/>
    <lineage>
        <taxon>Bacteria</taxon>
        <taxon>Bacillati</taxon>
        <taxon>Actinomycetota</taxon>
        <taxon>Actinomycetes</taxon>
        <taxon>Streptosporangiales</taxon>
        <taxon>Nocardiopsidaceae</taxon>
        <taxon>Nocardiopsis</taxon>
    </lineage>
</organism>
<proteinExistence type="inferred from homology"/>
<feature type="binding site" evidence="11">
    <location>
        <begin position="257"/>
        <end position="258"/>
    </location>
    <ligand>
        <name>FMN</name>
        <dbReference type="ChEBI" id="CHEBI:58210"/>
    </ligand>
</feature>
<feature type="binding site" evidence="11">
    <location>
        <position position="342"/>
    </location>
    <ligand>
        <name>FMN</name>
        <dbReference type="ChEBI" id="CHEBI:58210"/>
    </ligand>
</feature>
<comment type="similarity">
    <text evidence="2 11 12">Belongs to the chorismate synthase family.</text>
</comment>
<dbReference type="Gene3D" id="3.60.150.10">
    <property type="entry name" value="Chorismate synthase AroC"/>
    <property type="match status" value="1"/>
</dbReference>
<dbReference type="InterPro" id="IPR000453">
    <property type="entry name" value="Chorismate_synth"/>
</dbReference>
<evidence type="ECO:0000256" key="5">
    <source>
        <dbReference type="ARBA" id="ARBA00022630"/>
    </source>
</evidence>
<feature type="binding site" evidence="11">
    <location>
        <begin position="135"/>
        <end position="137"/>
    </location>
    <ligand>
        <name>FMN</name>
        <dbReference type="ChEBI" id="CHEBI:58210"/>
    </ligand>
</feature>
<dbReference type="HAMAP" id="MF_00300">
    <property type="entry name" value="Chorismate_synth"/>
    <property type="match status" value="1"/>
</dbReference>
<feature type="region of interest" description="Disordered" evidence="13">
    <location>
        <begin position="279"/>
        <end position="307"/>
    </location>
</feature>
<dbReference type="RefSeq" id="WP_267945837.1">
    <property type="nucleotide sequence ID" value="NZ_JBEQNA010000002.1"/>
</dbReference>
<comment type="subunit">
    <text evidence="11">Homotetramer.</text>
</comment>
<keyword evidence="6 11" id="KW-0288">FMN</keyword>
<sequence length="393" mass="41461">MLRWLTAGESHGPALVAILEGLPAGVSVTSDDIAAALLRRRAGYGRGARMKFEKDQVSVIGGIRHGRTQGGPVAIEVGNTEWPKWEKVMSPDPVPAEELEGLARNAPLTRPRPGHADLVGMQKYGHVESRPVLERASARETAARVAIGEVARQFCRQALGVEIVSHVVSMGPVEVPEGSPEPRPEDLAAVDADPLRCFDAETSARMVAEVDDTKKAGDTLGGVVEVLAYGLPPGLGSHVHWDRRLDSRLAGALMGIQAIKGVEVGDGFRTAARRGSVAHDEIEPGPDGVRRRTNRAGGVEGGMTTGDPLRVRAAMKPIATVPNALDTIDIGTGEPARADHQRSDVTAVPAAGVVAEAMVALVLAEAAVEKFGGDSVAETARNLRGYMESLDIR</sequence>
<dbReference type="InterPro" id="IPR020541">
    <property type="entry name" value="Chorismate_synthase_CS"/>
</dbReference>
<feature type="binding site" evidence="11">
    <location>
        <position position="301"/>
    </location>
    <ligand>
        <name>FMN</name>
        <dbReference type="ChEBI" id="CHEBI:58210"/>
    </ligand>
</feature>
<comment type="pathway">
    <text evidence="1 11 12">Metabolic intermediate biosynthesis; chorismate biosynthesis; chorismate from D-erythrose 4-phosphate and phosphoenolpyruvate: step 7/7.</text>
</comment>
<gene>
    <name evidence="11 14" type="primary">aroC</name>
    <name evidence="14" type="ORF">ABUK86_07090</name>
</gene>
<dbReference type="PANTHER" id="PTHR21085">
    <property type="entry name" value="CHORISMATE SYNTHASE"/>
    <property type="match status" value="1"/>
</dbReference>
<evidence type="ECO:0000256" key="2">
    <source>
        <dbReference type="ARBA" id="ARBA00008014"/>
    </source>
</evidence>
<evidence type="ECO:0000256" key="10">
    <source>
        <dbReference type="ARBA" id="ARBA00023239"/>
    </source>
</evidence>
<dbReference type="EC" id="4.2.3.5" evidence="3 11"/>
<dbReference type="InterPro" id="IPR035904">
    <property type="entry name" value="Chorismate_synth_AroC_sf"/>
</dbReference>
<protein>
    <recommendedName>
        <fullName evidence="3 11">Chorismate synthase</fullName>
        <shortName evidence="11">CS</shortName>
        <ecNumber evidence="3 11">4.2.3.5</ecNumber>
    </recommendedName>
    <alternativeName>
        <fullName evidence="11">5-enolpyruvylshikimate-3-phosphate phospholyase</fullName>
    </alternativeName>
</protein>
<dbReference type="SUPFAM" id="SSF103263">
    <property type="entry name" value="Chorismate synthase, AroC"/>
    <property type="match status" value="1"/>
</dbReference>
<dbReference type="PANTHER" id="PTHR21085:SF0">
    <property type="entry name" value="CHORISMATE SYNTHASE"/>
    <property type="match status" value="1"/>
</dbReference>
<keyword evidence="8 11" id="KW-0521">NADP</keyword>
<name>A0ABV1ZR21_9ACTN</name>
<evidence type="ECO:0000256" key="9">
    <source>
        <dbReference type="ARBA" id="ARBA00023141"/>
    </source>
</evidence>
<keyword evidence="10 11" id="KW-0456">Lyase</keyword>
<comment type="catalytic activity">
    <reaction evidence="11 12">
        <text>5-O-(1-carboxyvinyl)-3-phosphoshikimate = chorismate + phosphate</text>
        <dbReference type="Rhea" id="RHEA:21020"/>
        <dbReference type="ChEBI" id="CHEBI:29748"/>
        <dbReference type="ChEBI" id="CHEBI:43474"/>
        <dbReference type="ChEBI" id="CHEBI:57701"/>
        <dbReference type="EC" id="4.2.3.5"/>
    </reaction>
</comment>
<keyword evidence="7 11" id="KW-0274">FAD</keyword>
<evidence type="ECO:0000256" key="13">
    <source>
        <dbReference type="SAM" id="MobiDB-lite"/>
    </source>
</evidence>
<comment type="function">
    <text evidence="11">Catalyzes the anti-1,4-elimination of the C-3 phosphate and the C-6 proR hydrogen from 5-enolpyruvylshikimate-3-phosphate (EPSP) to yield chorismate, which is the branch point compound that serves as the starting substrate for the three terminal pathways of aromatic amino acid biosynthesis. This reaction introduces a second double bond into the aromatic ring system.</text>
</comment>
<keyword evidence="9 11" id="KW-0057">Aromatic amino acid biosynthesis</keyword>
<dbReference type="PROSITE" id="PS00789">
    <property type="entry name" value="CHORISMATE_SYNTHASE_3"/>
    <property type="match status" value="1"/>
</dbReference>
<dbReference type="PROSITE" id="PS00787">
    <property type="entry name" value="CHORISMATE_SYNTHASE_1"/>
    <property type="match status" value="1"/>
</dbReference>
<feature type="binding site" evidence="11">
    <location>
        <position position="40"/>
    </location>
    <ligand>
        <name>NADP(+)</name>
        <dbReference type="ChEBI" id="CHEBI:58349"/>
    </ligand>
</feature>
<keyword evidence="5 11" id="KW-0285">Flavoprotein</keyword>
<evidence type="ECO:0000256" key="12">
    <source>
        <dbReference type="RuleBase" id="RU000605"/>
    </source>
</evidence>
<evidence type="ECO:0000256" key="6">
    <source>
        <dbReference type="ARBA" id="ARBA00022643"/>
    </source>
</evidence>
<dbReference type="GO" id="GO:0004107">
    <property type="term" value="F:chorismate synthase activity"/>
    <property type="evidence" value="ECO:0007669"/>
    <property type="project" value="UniProtKB-EC"/>
</dbReference>